<feature type="coiled-coil region" evidence="1">
    <location>
        <begin position="65"/>
        <end position="92"/>
    </location>
</feature>
<name>A0A820P878_9BILA</name>
<protein>
    <submittedName>
        <fullName evidence="3">Uncharacterized protein</fullName>
    </submittedName>
</protein>
<feature type="non-terminal residue" evidence="3">
    <location>
        <position position="108"/>
    </location>
</feature>
<comment type="caution">
    <text evidence="3">The sequence shown here is derived from an EMBL/GenBank/DDBJ whole genome shotgun (WGS) entry which is preliminary data.</text>
</comment>
<sequence length="108" mass="12405">MAQLEGLPPSEIYALPDIEHDAKQILILKEKFAEIIQIENQRLHSEKINTEQMSIGIKLLGEEILSQYNEFLQQYQIAFQQLQNEIQSIDVNQLATGLEVRSVEIAKI</sequence>
<keyword evidence="1" id="KW-0175">Coiled coil</keyword>
<feature type="non-terminal residue" evidence="3">
    <location>
        <position position="1"/>
    </location>
</feature>
<dbReference type="Proteomes" id="UP000663889">
    <property type="component" value="Unassembled WGS sequence"/>
</dbReference>
<evidence type="ECO:0000313" key="4">
    <source>
        <dbReference type="Proteomes" id="UP000663874"/>
    </source>
</evidence>
<dbReference type="AlphaFoldDB" id="A0A820P878"/>
<dbReference type="EMBL" id="CAJOBE010064798">
    <property type="protein sequence ID" value="CAF4397856.1"/>
    <property type="molecule type" value="Genomic_DNA"/>
</dbReference>
<evidence type="ECO:0000256" key="1">
    <source>
        <dbReference type="SAM" id="Coils"/>
    </source>
</evidence>
<evidence type="ECO:0000313" key="2">
    <source>
        <dbReference type="EMBL" id="CAF1577032.1"/>
    </source>
</evidence>
<organism evidence="3 4">
    <name type="scientific">Rotaria sordida</name>
    <dbReference type="NCBI Taxonomy" id="392033"/>
    <lineage>
        <taxon>Eukaryota</taxon>
        <taxon>Metazoa</taxon>
        <taxon>Spiralia</taxon>
        <taxon>Gnathifera</taxon>
        <taxon>Rotifera</taxon>
        <taxon>Eurotatoria</taxon>
        <taxon>Bdelloidea</taxon>
        <taxon>Philodinida</taxon>
        <taxon>Philodinidae</taxon>
        <taxon>Rotaria</taxon>
    </lineage>
</organism>
<dbReference type="EMBL" id="CAJNOU010017179">
    <property type="protein sequence ID" value="CAF1577032.1"/>
    <property type="molecule type" value="Genomic_DNA"/>
</dbReference>
<dbReference type="Proteomes" id="UP000663874">
    <property type="component" value="Unassembled WGS sequence"/>
</dbReference>
<gene>
    <name evidence="3" type="ORF">FNK824_LOCUS43859</name>
    <name evidence="2" type="ORF">SEV965_LOCUS39781</name>
</gene>
<reference evidence="3" key="1">
    <citation type="submission" date="2021-02" db="EMBL/GenBank/DDBJ databases">
        <authorList>
            <person name="Nowell W R."/>
        </authorList>
    </citation>
    <scope>NUCLEOTIDE SEQUENCE</scope>
</reference>
<evidence type="ECO:0000313" key="3">
    <source>
        <dbReference type="EMBL" id="CAF4397856.1"/>
    </source>
</evidence>
<accession>A0A820P878</accession>
<proteinExistence type="predicted"/>